<name>A0A1P8UUN0_9RHOB</name>
<proteinExistence type="predicted"/>
<organism evidence="1 2">
    <name type="scientific">Salipiger abyssi</name>
    <dbReference type="NCBI Taxonomy" id="1250539"/>
    <lineage>
        <taxon>Bacteria</taxon>
        <taxon>Pseudomonadati</taxon>
        <taxon>Pseudomonadota</taxon>
        <taxon>Alphaproteobacteria</taxon>
        <taxon>Rhodobacterales</taxon>
        <taxon>Roseobacteraceae</taxon>
        <taxon>Salipiger</taxon>
    </lineage>
</organism>
<accession>A0A1P8UUN0</accession>
<dbReference type="STRING" id="1250539.Ga0080574_TMP2768"/>
<evidence type="ECO:0000313" key="1">
    <source>
        <dbReference type="EMBL" id="APZ53102.1"/>
    </source>
</evidence>
<reference evidence="1 2" key="1">
    <citation type="submission" date="2016-04" db="EMBL/GenBank/DDBJ databases">
        <title>Deep-sea bacteria in the southern Pacific.</title>
        <authorList>
            <person name="Tang K."/>
        </authorList>
    </citation>
    <scope>NUCLEOTIDE SEQUENCE [LARGE SCALE GENOMIC DNA]</scope>
    <source>
        <strain evidence="1 2">JLT2014</strain>
    </source>
</reference>
<dbReference type="AlphaFoldDB" id="A0A1P8UUN0"/>
<dbReference type="Proteomes" id="UP000187059">
    <property type="component" value="Chromosome"/>
</dbReference>
<protein>
    <submittedName>
        <fullName evidence="1">Uncharacterized protein</fullName>
    </submittedName>
</protein>
<gene>
    <name evidence="1" type="ORF">Ga0080574_TMP2768</name>
</gene>
<keyword evidence="2" id="KW-1185">Reference proteome</keyword>
<dbReference type="EMBL" id="CP015093">
    <property type="protein sequence ID" value="APZ53102.1"/>
    <property type="molecule type" value="Genomic_DNA"/>
</dbReference>
<sequence>MRDWFAGQALAGWLASYEPDGAVKVTSTAEFAYEMADAMLEAREKGGAK</sequence>
<evidence type="ECO:0000313" key="2">
    <source>
        <dbReference type="Proteomes" id="UP000187059"/>
    </source>
</evidence>
<dbReference type="KEGG" id="paby:Ga0080574_TMP2768"/>